<reference evidence="3" key="1">
    <citation type="submission" date="2013-11" db="EMBL/GenBank/DDBJ databases">
        <title>New antitubercular compounds from marine-derived Verrucosispora sp. MS100047.</title>
        <authorList>
            <person name="Huang P."/>
            <person name="Xie F."/>
            <person name="Wang Q."/>
            <person name="Wang J."/>
            <person name="Wang Q."/>
            <person name="Abdel-Mageed W.M."/>
            <person name="Liu M."/>
            <person name="Han J."/>
            <person name="Song F."/>
            <person name="Dai H."/>
            <person name="Liu X."/>
            <person name="Zhang L."/>
        </authorList>
    </citation>
    <scope>NUCLEOTIDE SEQUENCE</scope>
    <source>
        <strain evidence="3">MS100047</strain>
    </source>
</reference>
<feature type="domain" description="DUF8175" evidence="2">
    <location>
        <begin position="58"/>
        <end position="242"/>
    </location>
</feature>
<evidence type="ECO:0000313" key="3">
    <source>
        <dbReference type="EMBL" id="AIS85884.1"/>
    </source>
</evidence>
<dbReference type="AlphaFoldDB" id="A0A097CTC2"/>
<protein>
    <recommendedName>
        <fullName evidence="2">DUF8175 domain-containing protein</fullName>
    </recommendedName>
</protein>
<proteinExistence type="predicted"/>
<evidence type="ECO:0000259" key="2">
    <source>
        <dbReference type="Pfam" id="PF26526"/>
    </source>
</evidence>
<evidence type="ECO:0000256" key="1">
    <source>
        <dbReference type="SAM" id="MobiDB-lite"/>
    </source>
</evidence>
<name>A0A097CTC2_9ACTN</name>
<dbReference type="EMBL" id="KF826705">
    <property type="protein sequence ID" value="AIS85884.1"/>
    <property type="molecule type" value="Genomic_DNA"/>
</dbReference>
<gene>
    <name evidence="3" type="ORF">VASRM7_642</name>
</gene>
<feature type="region of interest" description="Disordered" evidence="1">
    <location>
        <begin position="47"/>
        <end position="107"/>
    </location>
</feature>
<organism evidence="3">
    <name type="scientific">Verrucosispora sp. MS100047</name>
    <dbReference type="NCBI Taxonomy" id="1410949"/>
    <lineage>
        <taxon>Bacteria</taxon>
        <taxon>Bacillati</taxon>
        <taxon>Actinomycetota</taxon>
        <taxon>Actinomycetes</taxon>
        <taxon>Micromonosporales</taxon>
        <taxon>Micromonosporaceae</taxon>
        <taxon>Micromonospora</taxon>
    </lineage>
</organism>
<dbReference type="InterPro" id="IPR058488">
    <property type="entry name" value="DUF8175"/>
</dbReference>
<accession>A0A097CTC2</accession>
<dbReference type="Pfam" id="PF26526">
    <property type="entry name" value="DUF8175"/>
    <property type="match status" value="1"/>
</dbReference>
<sequence>MRLRYTSDDDADQEKPFWQHRRWQMSAGFLALALCTGTVAAIGGGRDASPSVAATPGPVIGSLGPDGSRPQGCRTDDSAQRIPTTAPDDISWRPLNGARVPRSASAGPRKTTGPLLWCFAHTPMGAVMAVHTISRQMSGPDWRTVSHQQLVPGLGRDYFDAMRASMDETGPVQTVNTLAGFLVLRYSPSTATVRVLIRQANVLYASVDYTVDWNGVDWQLRPLNSGGLHTRAAPVVSLVGFVLWDEV</sequence>